<organism evidence="15 16">
    <name type="scientific">Myodes glareolus</name>
    <name type="common">Bank vole</name>
    <name type="synonym">Clethrionomys glareolus</name>
    <dbReference type="NCBI Taxonomy" id="447135"/>
    <lineage>
        <taxon>Eukaryota</taxon>
        <taxon>Metazoa</taxon>
        <taxon>Chordata</taxon>
        <taxon>Craniata</taxon>
        <taxon>Vertebrata</taxon>
        <taxon>Euteleostomi</taxon>
        <taxon>Mammalia</taxon>
        <taxon>Eutheria</taxon>
        <taxon>Euarchontoglires</taxon>
        <taxon>Glires</taxon>
        <taxon>Rodentia</taxon>
        <taxon>Myomorpha</taxon>
        <taxon>Muroidea</taxon>
        <taxon>Cricetidae</taxon>
        <taxon>Arvicolinae</taxon>
        <taxon>Myodes</taxon>
    </lineage>
</organism>
<comment type="pathway">
    <text evidence="2 13">Protein modification; protein glycosylation.</text>
</comment>
<comment type="function">
    <text evidence="13">Initiates complex N-linked carbohydrate formation. Essential for the conversion of high-mannose to hybrid and complex N-glycans.</text>
</comment>
<keyword evidence="4 13" id="KW-0328">Glycosyltransferase</keyword>
<comment type="similarity">
    <text evidence="3 13">Belongs to the glycosyltransferase 13 family.</text>
</comment>
<evidence type="ECO:0000256" key="4">
    <source>
        <dbReference type="ARBA" id="ARBA00022676"/>
    </source>
</evidence>
<dbReference type="GO" id="GO:0003827">
    <property type="term" value="F:alpha-1,3-mannosylglycoprotein 2-beta-N-acetylglucosaminyltransferase activity"/>
    <property type="evidence" value="ECO:0007669"/>
    <property type="project" value="UniProtKB-UniRule"/>
</dbReference>
<feature type="region of interest" description="Disordered" evidence="14">
    <location>
        <begin position="30"/>
        <end position="49"/>
    </location>
</feature>
<gene>
    <name evidence="15" type="ORF">U0070_016373</name>
</gene>
<evidence type="ECO:0000256" key="14">
    <source>
        <dbReference type="SAM" id="MobiDB-lite"/>
    </source>
</evidence>
<dbReference type="AlphaFoldDB" id="A0AAW0I114"/>
<keyword evidence="5" id="KW-0808">Transferase</keyword>
<keyword evidence="6" id="KW-0812">Transmembrane</keyword>
<evidence type="ECO:0000256" key="6">
    <source>
        <dbReference type="ARBA" id="ARBA00022692"/>
    </source>
</evidence>
<evidence type="ECO:0000313" key="16">
    <source>
        <dbReference type="Proteomes" id="UP001488838"/>
    </source>
</evidence>
<evidence type="ECO:0000256" key="12">
    <source>
        <dbReference type="ARBA" id="ARBA00023211"/>
    </source>
</evidence>
<dbReference type="PANTHER" id="PTHR46396:SF1">
    <property type="entry name" value="PROTEIN O-LINKED-MANNOSE BETA-1,2-N-ACETYLGLUCOSAMINYLTRANSFERASE 1"/>
    <property type="match status" value="1"/>
</dbReference>
<dbReference type="InterPro" id="IPR029044">
    <property type="entry name" value="Nucleotide-diphossugar_trans"/>
</dbReference>
<evidence type="ECO:0000256" key="8">
    <source>
        <dbReference type="ARBA" id="ARBA00022968"/>
    </source>
</evidence>
<protein>
    <recommendedName>
        <fullName evidence="13">Alpha-1,3-mannosyl-glycoprotein 2-beta-N-acetylglucosaminyltransferase</fullName>
        <shortName evidence="13">GNT-I</shortName>
        <shortName evidence="13">GlcNAc-T I</shortName>
        <ecNumber evidence="13">2.4.1.101</ecNumber>
    </recommendedName>
    <alternativeName>
        <fullName evidence="13">N-glycosyl-oligosaccharide-glycoprotein N-acetylglucosaminyltransferase I</fullName>
    </alternativeName>
</protein>
<comment type="catalytic activity">
    <reaction evidence="13">
        <text>N(4)-(alpha-D-Man-(1-&gt;3)-[alpha-D-Man-(1-&gt;3)-[alpha-D-Man-(1-&gt;6)]-alpha-D-Man-(1-&gt;6)]-beta-D-Man-(1-&gt;4)-beta-D-GlcNAc-(1-&gt;4)-beta-D-GlcNAc)-L-asparaginyl-[protein] (N-glucan mannose isomer 5A1,2) + UDP-N-acetyl-alpha-D-glucosamine = N(4)-{beta-D-GlcNAc-(1-&gt;2)-alpha-D-Man-(1-&gt;3)-[alpha-D-Man-(1-&gt;3)-[alpha-D-Man-(1-&gt;6)]-alpha-D-Man-(1-&gt;6)]-beta-D-Man-(1-&gt;4)-beta-D-GlcNAc-(1-&gt;4)-beta-D-GlcNAc}-L-asparaginyl-[protein] + UDP + H(+)</text>
        <dbReference type="Rhea" id="RHEA:11456"/>
        <dbReference type="Rhea" id="RHEA-COMP:14367"/>
        <dbReference type="Rhea" id="RHEA-COMP:14368"/>
        <dbReference type="ChEBI" id="CHEBI:15378"/>
        <dbReference type="ChEBI" id="CHEBI:57705"/>
        <dbReference type="ChEBI" id="CHEBI:58223"/>
        <dbReference type="ChEBI" id="CHEBI:59087"/>
        <dbReference type="ChEBI" id="CHEBI:60625"/>
        <dbReference type="EC" id="2.4.1.101"/>
    </reaction>
</comment>
<evidence type="ECO:0000256" key="1">
    <source>
        <dbReference type="ARBA" id="ARBA00004323"/>
    </source>
</evidence>
<keyword evidence="10 13" id="KW-0333">Golgi apparatus</keyword>
<evidence type="ECO:0000256" key="2">
    <source>
        <dbReference type="ARBA" id="ARBA00004922"/>
    </source>
</evidence>
<reference evidence="15 16" key="1">
    <citation type="journal article" date="2023" name="bioRxiv">
        <title>Conserved and derived expression patterns and positive selection on dental genes reveal complex evolutionary context of ever-growing rodent molars.</title>
        <authorList>
            <person name="Calamari Z.T."/>
            <person name="Song A."/>
            <person name="Cohen E."/>
            <person name="Akter M."/>
            <person name="Roy R.D."/>
            <person name="Hallikas O."/>
            <person name="Christensen M.M."/>
            <person name="Li P."/>
            <person name="Marangoni P."/>
            <person name="Jernvall J."/>
            <person name="Klein O.D."/>
        </authorList>
    </citation>
    <scope>NUCLEOTIDE SEQUENCE [LARGE SCALE GENOMIC DNA]</scope>
    <source>
        <strain evidence="15">V071</strain>
    </source>
</reference>
<dbReference type="GO" id="GO:0030145">
    <property type="term" value="F:manganese ion binding"/>
    <property type="evidence" value="ECO:0007669"/>
    <property type="project" value="UniProtKB-UniRule"/>
</dbReference>
<keyword evidence="16" id="KW-1185">Reference proteome</keyword>
<evidence type="ECO:0000313" key="15">
    <source>
        <dbReference type="EMBL" id="KAK7807983.1"/>
    </source>
</evidence>
<dbReference type="InterPro" id="IPR004139">
    <property type="entry name" value="Glyco_trans_13"/>
</dbReference>
<comment type="subcellular location">
    <subcellularLocation>
        <location evidence="1 13">Golgi apparatus membrane</location>
        <topology evidence="1 13">Single-pass type II membrane protein</topology>
    </subcellularLocation>
</comment>
<evidence type="ECO:0000256" key="5">
    <source>
        <dbReference type="ARBA" id="ARBA00022679"/>
    </source>
</evidence>
<dbReference type="EMBL" id="JBBHLL010000252">
    <property type="protein sequence ID" value="KAK7807983.1"/>
    <property type="molecule type" value="Genomic_DNA"/>
</dbReference>
<keyword evidence="7 13" id="KW-0479">Metal-binding</keyword>
<evidence type="ECO:0000256" key="10">
    <source>
        <dbReference type="ARBA" id="ARBA00023034"/>
    </source>
</evidence>
<proteinExistence type="inferred from homology"/>
<name>A0AAW0I114_MYOGA</name>
<keyword evidence="11" id="KW-0472">Membrane</keyword>
<keyword evidence="9" id="KW-1133">Transmembrane helix</keyword>
<dbReference type="Gene3D" id="3.90.550.10">
    <property type="entry name" value="Spore Coat Polysaccharide Biosynthesis Protein SpsA, Chain A"/>
    <property type="match status" value="1"/>
</dbReference>
<dbReference type="PANTHER" id="PTHR46396">
    <property type="entry name" value="PROTEIN O-LINKED-MANNOSE BETA-1,2-N-ACETYLGLUCOSAMINYLTRANSFERASE 1"/>
    <property type="match status" value="1"/>
</dbReference>
<comment type="cofactor">
    <cofactor evidence="13">
        <name>Mn(2+)</name>
        <dbReference type="ChEBI" id="CHEBI:29035"/>
    </cofactor>
    <text evidence="13">The cofactor is mostly bound to the substrate.</text>
</comment>
<evidence type="ECO:0000256" key="7">
    <source>
        <dbReference type="ARBA" id="ARBA00022723"/>
    </source>
</evidence>
<evidence type="ECO:0000256" key="3">
    <source>
        <dbReference type="ARBA" id="ARBA00006492"/>
    </source>
</evidence>
<accession>A0AAW0I114</accession>
<dbReference type="GO" id="GO:0016266">
    <property type="term" value="P:protein O-linked glycosylation via N-acetyl-galactosamine"/>
    <property type="evidence" value="ECO:0007669"/>
    <property type="project" value="TreeGrafter"/>
</dbReference>
<dbReference type="InterPro" id="IPR052463">
    <property type="entry name" value="O-linked_mannose_GnT"/>
</dbReference>
<evidence type="ECO:0000256" key="13">
    <source>
        <dbReference type="RuleBase" id="RU368119"/>
    </source>
</evidence>
<comment type="caution">
    <text evidence="15">The sequence shown here is derived from an EMBL/GenBank/DDBJ whole genome shotgun (WGS) entry which is preliminary data.</text>
</comment>
<keyword evidence="8 13" id="KW-0735">Signal-anchor</keyword>
<keyword evidence="12 13" id="KW-0464">Manganese</keyword>
<dbReference type="Proteomes" id="UP001488838">
    <property type="component" value="Unassembled WGS sequence"/>
</dbReference>
<sequence length="382" mass="42100">MKDSVRRGLCLTVIVNIKLILDTRRAISKTNVDPEPEQDSDEVLGHLESPRLGTETAVPDVSWMWKCAQVQAESMWQWMDHDTATALLWSLGSQAGLALGWRDTWAFVGRKGGPVLGKKHPESPALSSWGDPVLLKSDVPISLAEEAELMVLSVPLAVIAGNRPNYPYRMLSARGVSLQMIAVFIDGYYEEPMDVMALFGLRAASTLLLASGTPMSQHCKSSCAATHLFPEAKFAMVPKEELDIAVGLFTFLSQSIHLLEEDDSLYCVSAWNDQGKAMGLGHVDADARTAPGPRMHHPRSSRSHHFGIVAFNTNGYFHEACFKKHKVNVVLGVRLRSVDSLKEASEVEIHRLLSEAEVLDHSKDPCEDSFLADTEGHTRVAF</sequence>
<dbReference type="EC" id="2.4.1.101" evidence="13"/>
<evidence type="ECO:0000256" key="11">
    <source>
        <dbReference type="ARBA" id="ARBA00023136"/>
    </source>
</evidence>
<dbReference type="Pfam" id="PF03071">
    <property type="entry name" value="GNT-I"/>
    <property type="match status" value="1"/>
</dbReference>
<dbReference type="GO" id="GO:0000139">
    <property type="term" value="C:Golgi membrane"/>
    <property type="evidence" value="ECO:0007669"/>
    <property type="project" value="UniProtKB-SubCell"/>
</dbReference>
<dbReference type="GO" id="GO:0047223">
    <property type="term" value="F:beta-1,3-galactosyl-O-glycosyl-glycoprotein beta-1,3-N-acetylglucosaminyltransferase activity"/>
    <property type="evidence" value="ECO:0007669"/>
    <property type="project" value="TreeGrafter"/>
</dbReference>
<evidence type="ECO:0000256" key="9">
    <source>
        <dbReference type="ARBA" id="ARBA00022989"/>
    </source>
</evidence>